<feature type="non-terminal residue" evidence="12">
    <location>
        <position position="1"/>
    </location>
</feature>
<dbReference type="AlphaFoldDB" id="A0A7R9C1Q9"/>
<dbReference type="GO" id="GO:0005737">
    <property type="term" value="C:cytoplasm"/>
    <property type="evidence" value="ECO:0007669"/>
    <property type="project" value="UniProtKB-SubCell"/>
</dbReference>
<comment type="subcellular location">
    <subcellularLocation>
        <location evidence="1">Cytoplasm</location>
    </subcellularLocation>
</comment>
<dbReference type="OrthoDB" id="8121756at2759"/>
<dbReference type="EMBL" id="OA899804">
    <property type="protein sequence ID" value="CAD7285609.1"/>
    <property type="molecule type" value="Genomic_DNA"/>
</dbReference>
<dbReference type="GO" id="GO:0005524">
    <property type="term" value="F:ATP binding"/>
    <property type="evidence" value="ECO:0007669"/>
    <property type="project" value="UniProtKB-KW"/>
</dbReference>
<evidence type="ECO:0000256" key="7">
    <source>
        <dbReference type="ARBA" id="ARBA00022840"/>
    </source>
</evidence>
<name>A0A7R9C1Q9_9CRUS</name>
<dbReference type="GO" id="GO:0004518">
    <property type="term" value="F:nuclease activity"/>
    <property type="evidence" value="ECO:0007669"/>
    <property type="project" value="UniProtKB-KW"/>
</dbReference>
<evidence type="ECO:0000256" key="5">
    <source>
        <dbReference type="ARBA" id="ARBA00022763"/>
    </source>
</evidence>
<dbReference type="Pfam" id="PF17760">
    <property type="entry name" value="UvrA_inter"/>
    <property type="match status" value="1"/>
</dbReference>
<keyword evidence="13" id="KW-1185">Reference proteome</keyword>
<sequence>MPIGQAVVLASPWICPTERSFSEHLRILQMQGYTRLMVDQKPTTIADLLDFGFEPQPSHQIWLVIDRFHIQQEESFWHRVADSIQTAFFEGHGQCMIWSEEQGTQAFDHRFSLDGIDFMEPSVGLFGFNNPQGACPKCEGFGKVLGVDSDLVHQIQYRVMLSKYRGTTVCPSCEGGRLRPEATYVRVGGFTMAQWVSTPLEDLQPMMEQLSISPLQQKIADRLLNEITSRLKAMNRLGLGYLTLNRGAGTLSGGEFQRMNLATSLGSPLVGSTYVLDEPSIGLHSKDTQALLQVLIELRDLGNTVMVVEHDEDVVKLADWVIDVGPLAGVYGGHIQYSGPYEQFEQADSLTAQYIRGLERIDLPTIRRPWQKSVNLNGVFIHNLKNIQ</sequence>
<gene>
    <name evidence="12" type="ORF">NMOB1V02_LOCUS13211</name>
</gene>
<evidence type="ECO:0000259" key="11">
    <source>
        <dbReference type="Pfam" id="PF17760"/>
    </source>
</evidence>
<proteinExistence type="predicted"/>
<dbReference type="GO" id="GO:0006281">
    <property type="term" value="P:DNA repair"/>
    <property type="evidence" value="ECO:0007669"/>
    <property type="project" value="UniProtKB-KW"/>
</dbReference>
<dbReference type="InterPro" id="IPR041102">
    <property type="entry name" value="UvrA_inter"/>
</dbReference>
<dbReference type="SUPFAM" id="SSF52540">
    <property type="entry name" value="P-loop containing nucleoside triphosphate hydrolases"/>
    <property type="match status" value="1"/>
</dbReference>
<dbReference type="InterPro" id="IPR027417">
    <property type="entry name" value="P-loop_NTPase"/>
</dbReference>
<dbReference type="Gene3D" id="3.30.190.20">
    <property type="match status" value="1"/>
</dbReference>
<keyword evidence="7" id="KW-0067">ATP-binding</keyword>
<keyword evidence="4" id="KW-0547">Nucleotide-binding</keyword>
<keyword evidence="8" id="KW-0267">Excision nuclease</keyword>
<evidence type="ECO:0000256" key="8">
    <source>
        <dbReference type="ARBA" id="ARBA00022881"/>
    </source>
</evidence>
<dbReference type="PANTHER" id="PTHR43152:SF3">
    <property type="entry name" value="UVRABC SYSTEM PROTEIN A"/>
    <property type="match status" value="1"/>
</dbReference>
<evidence type="ECO:0000256" key="2">
    <source>
        <dbReference type="ARBA" id="ARBA00022490"/>
    </source>
</evidence>
<dbReference type="InterPro" id="IPR017871">
    <property type="entry name" value="ABC_transporter-like_CS"/>
</dbReference>
<dbReference type="GO" id="GO:0016887">
    <property type="term" value="F:ATP hydrolysis activity"/>
    <property type="evidence" value="ECO:0007669"/>
    <property type="project" value="InterPro"/>
</dbReference>
<evidence type="ECO:0000256" key="1">
    <source>
        <dbReference type="ARBA" id="ARBA00004496"/>
    </source>
</evidence>
<evidence type="ECO:0000256" key="9">
    <source>
        <dbReference type="ARBA" id="ARBA00023125"/>
    </source>
</evidence>
<accession>A0A7R9C1Q9</accession>
<keyword evidence="5" id="KW-0227">DNA damage</keyword>
<evidence type="ECO:0000256" key="3">
    <source>
        <dbReference type="ARBA" id="ARBA00022737"/>
    </source>
</evidence>
<dbReference type="PROSITE" id="PS00211">
    <property type="entry name" value="ABC_TRANSPORTER_1"/>
    <property type="match status" value="1"/>
</dbReference>
<reference evidence="12" key="1">
    <citation type="submission" date="2020-11" db="EMBL/GenBank/DDBJ databases">
        <authorList>
            <person name="Tran Van P."/>
        </authorList>
    </citation>
    <scope>NUCLEOTIDE SEQUENCE</scope>
</reference>
<dbReference type="Proteomes" id="UP000678499">
    <property type="component" value="Unassembled WGS sequence"/>
</dbReference>
<evidence type="ECO:0000313" key="13">
    <source>
        <dbReference type="Proteomes" id="UP000678499"/>
    </source>
</evidence>
<keyword evidence="3" id="KW-0677">Repeat</keyword>
<evidence type="ECO:0000256" key="4">
    <source>
        <dbReference type="ARBA" id="ARBA00022741"/>
    </source>
</evidence>
<evidence type="ECO:0000313" key="12">
    <source>
        <dbReference type="EMBL" id="CAD7285609.1"/>
    </source>
</evidence>
<feature type="domain" description="UvrA interaction" evidence="11">
    <location>
        <begin position="2"/>
        <end position="98"/>
    </location>
</feature>
<dbReference type="GO" id="GO:0003677">
    <property type="term" value="F:DNA binding"/>
    <property type="evidence" value="ECO:0007669"/>
    <property type="project" value="UniProtKB-KW"/>
</dbReference>
<evidence type="ECO:0000256" key="10">
    <source>
        <dbReference type="ARBA" id="ARBA00023204"/>
    </source>
</evidence>
<dbReference type="Gene3D" id="3.40.50.300">
    <property type="entry name" value="P-loop containing nucleotide triphosphate hydrolases"/>
    <property type="match status" value="1"/>
</dbReference>
<keyword evidence="2" id="KW-0963">Cytoplasm</keyword>
<dbReference type="PANTHER" id="PTHR43152">
    <property type="entry name" value="UVRABC SYSTEM PROTEIN A"/>
    <property type="match status" value="1"/>
</dbReference>
<dbReference type="EMBL" id="CAJPEX010017767">
    <property type="protein sequence ID" value="CAG0925761.1"/>
    <property type="molecule type" value="Genomic_DNA"/>
</dbReference>
<organism evidence="12">
    <name type="scientific">Notodromas monacha</name>
    <dbReference type="NCBI Taxonomy" id="399045"/>
    <lineage>
        <taxon>Eukaryota</taxon>
        <taxon>Metazoa</taxon>
        <taxon>Ecdysozoa</taxon>
        <taxon>Arthropoda</taxon>
        <taxon>Crustacea</taxon>
        <taxon>Oligostraca</taxon>
        <taxon>Ostracoda</taxon>
        <taxon>Podocopa</taxon>
        <taxon>Podocopida</taxon>
        <taxon>Cypridocopina</taxon>
        <taxon>Cypridoidea</taxon>
        <taxon>Cyprididae</taxon>
        <taxon>Notodromas</taxon>
    </lineage>
</organism>
<dbReference type="Gene3D" id="1.20.1580.10">
    <property type="entry name" value="ABC transporter ATPase like domain"/>
    <property type="match status" value="1"/>
</dbReference>
<keyword evidence="10" id="KW-0234">DNA repair</keyword>
<keyword evidence="9" id="KW-0238">DNA-binding</keyword>
<protein>
    <recommendedName>
        <fullName evidence="11">UvrA interaction domain-containing protein</fullName>
    </recommendedName>
</protein>
<keyword evidence="6" id="KW-0228">DNA excision</keyword>
<evidence type="ECO:0000256" key="6">
    <source>
        <dbReference type="ARBA" id="ARBA00022769"/>
    </source>
</evidence>